<evidence type="ECO:0000313" key="2">
    <source>
        <dbReference type="Proteomes" id="UP001189429"/>
    </source>
</evidence>
<proteinExistence type="predicted"/>
<keyword evidence="2" id="KW-1185">Reference proteome</keyword>
<feature type="non-terminal residue" evidence="1">
    <location>
        <position position="1"/>
    </location>
</feature>
<dbReference type="EMBL" id="CAUYUJ010020660">
    <property type="protein sequence ID" value="CAK0899754.1"/>
    <property type="molecule type" value="Genomic_DNA"/>
</dbReference>
<protein>
    <submittedName>
        <fullName evidence="1">Uncharacterized protein</fullName>
    </submittedName>
</protein>
<evidence type="ECO:0000313" key="1">
    <source>
        <dbReference type="EMBL" id="CAK0899754.1"/>
    </source>
</evidence>
<organism evidence="1 2">
    <name type="scientific">Prorocentrum cordatum</name>
    <dbReference type="NCBI Taxonomy" id="2364126"/>
    <lineage>
        <taxon>Eukaryota</taxon>
        <taxon>Sar</taxon>
        <taxon>Alveolata</taxon>
        <taxon>Dinophyceae</taxon>
        <taxon>Prorocentrales</taxon>
        <taxon>Prorocentraceae</taxon>
        <taxon>Prorocentrum</taxon>
    </lineage>
</organism>
<name>A0ABN9XN06_9DINO</name>
<dbReference type="Proteomes" id="UP001189429">
    <property type="component" value="Unassembled WGS sequence"/>
</dbReference>
<accession>A0ABN9XN06</accession>
<reference evidence="1" key="1">
    <citation type="submission" date="2023-10" db="EMBL/GenBank/DDBJ databases">
        <authorList>
            <person name="Chen Y."/>
            <person name="Shah S."/>
            <person name="Dougan E. K."/>
            <person name="Thang M."/>
            <person name="Chan C."/>
        </authorList>
    </citation>
    <scope>NUCLEOTIDE SEQUENCE [LARGE SCALE GENOMIC DNA]</scope>
</reference>
<feature type="non-terminal residue" evidence="1">
    <location>
        <position position="339"/>
    </location>
</feature>
<gene>
    <name evidence="1" type="ORF">PCOR1329_LOCUS77195</name>
</gene>
<sequence length="339" mass="38319">RTGVFYTPTEQKGADTVRRGRVAKAERWAFDEILAMDDAAAYWMLVKLGFLQDLHNTECAGCQWPLGKTYFRGKRHPGVQCYRRGCREFNRATSGTWADHEIPMKKLAALARLASGQLTCQIHEDDAAQLTGVAHRTCKEVFDALRDVIAIGSKMEQPDVVFSGQCEVHATTLRTVTLNNGRLLHVRYFGMSRRGDRKSTVIYPLPLYTAPKGGKTRPESTAETEDLMIKHTAGGNAVIWHSDGARCYRRLPLNTRVKHCRKQWVKICKLALSDGSVLACYGGTELQDGLWKHLKHRIPTQLRTIDSLSTGTLEKWAHEWAWRYRRGDQACLFSELGLT</sequence>
<comment type="caution">
    <text evidence="1">The sequence shown here is derived from an EMBL/GenBank/DDBJ whole genome shotgun (WGS) entry which is preliminary data.</text>
</comment>